<dbReference type="Pfam" id="PF03313">
    <property type="entry name" value="SDH_alpha"/>
    <property type="match status" value="1"/>
</dbReference>
<name>A0A7X2P9V9_9FIRM</name>
<evidence type="ECO:0000256" key="10">
    <source>
        <dbReference type="ARBA" id="ARBA00049406"/>
    </source>
</evidence>
<dbReference type="EMBL" id="VUMV01000010">
    <property type="protein sequence ID" value="MST82917.1"/>
    <property type="molecule type" value="Genomic_DNA"/>
</dbReference>
<gene>
    <name evidence="13" type="primary">sdaAA</name>
    <name evidence="13" type="ORF">FYJ60_11455</name>
</gene>
<evidence type="ECO:0000256" key="5">
    <source>
        <dbReference type="ARBA" id="ARBA00022485"/>
    </source>
</evidence>
<evidence type="ECO:0000313" key="13">
    <source>
        <dbReference type="EMBL" id="MST82917.1"/>
    </source>
</evidence>
<evidence type="ECO:0000256" key="1">
    <source>
        <dbReference type="ARBA" id="ARBA00001966"/>
    </source>
</evidence>
<comment type="catalytic activity">
    <reaction evidence="10 11">
        <text>L-serine = pyruvate + NH4(+)</text>
        <dbReference type="Rhea" id="RHEA:19169"/>
        <dbReference type="ChEBI" id="CHEBI:15361"/>
        <dbReference type="ChEBI" id="CHEBI:28938"/>
        <dbReference type="ChEBI" id="CHEBI:33384"/>
        <dbReference type="EC" id="4.3.1.17"/>
    </reaction>
</comment>
<accession>A0A7X2P9V9</accession>
<dbReference type="NCBIfam" id="TIGR00718">
    <property type="entry name" value="sda_alpha"/>
    <property type="match status" value="1"/>
</dbReference>
<keyword evidence="6 11" id="KW-0479">Metal-binding</keyword>
<keyword evidence="8 11" id="KW-0411">Iron-sulfur</keyword>
<keyword evidence="7 11" id="KW-0408">Iron</keyword>
<evidence type="ECO:0000256" key="8">
    <source>
        <dbReference type="ARBA" id="ARBA00023014"/>
    </source>
</evidence>
<evidence type="ECO:0000256" key="3">
    <source>
        <dbReference type="ARBA" id="ARBA00008636"/>
    </source>
</evidence>
<dbReference type="GO" id="GO:0006094">
    <property type="term" value="P:gluconeogenesis"/>
    <property type="evidence" value="ECO:0007669"/>
    <property type="project" value="UniProtKB-KW"/>
</dbReference>
<keyword evidence="14" id="KW-1185">Reference proteome</keyword>
<evidence type="ECO:0000256" key="4">
    <source>
        <dbReference type="ARBA" id="ARBA00022432"/>
    </source>
</evidence>
<dbReference type="RefSeq" id="WP_154458818.1">
    <property type="nucleotide sequence ID" value="NZ_VUMV01000010.1"/>
</dbReference>
<protein>
    <recommendedName>
        <fullName evidence="11">L-serine dehydratase</fullName>
        <ecNumber evidence="11">4.3.1.17</ecNumber>
    </recommendedName>
</protein>
<dbReference type="AlphaFoldDB" id="A0A7X2P9V9"/>
<evidence type="ECO:0000256" key="6">
    <source>
        <dbReference type="ARBA" id="ARBA00022723"/>
    </source>
</evidence>
<comment type="caution">
    <text evidence="13">The sequence shown here is derived from an EMBL/GenBank/DDBJ whole genome shotgun (WGS) entry which is preliminary data.</text>
</comment>
<evidence type="ECO:0000259" key="12">
    <source>
        <dbReference type="Pfam" id="PF03313"/>
    </source>
</evidence>
<feature type="domain" description="Serine dehydratase-like alpha subunit" evidence="12">
    <location>
        <begin position="17"/>
        <end position="274"/>
    </location>
</feature>
<sequence>MFQSLEEILQTCSREKKLFWEVVLEDDCKEEGITREESLEKMNQTWKAMADSDRAYDPGLLSASGLSGGDAAKMDAWRKKGTTICGDFLNRMMVRALRVAESNACMKRIVAAPTAGACGVIPAVLLTIQEEKKLEDSSMVRALYVAGGIGGVIAGRFCISGAEGGCQAEIGSAAAMASGAAVYLMGGTNEEIANACALTISSMLGLVCDPVAGLVEVPCVKRNVTGTMNAVAAAEMTLAGIQTRIPPDEVIDAMKSVGRSIVPELRETGLGGLAATQTGQKIREALEREQ</sequence>
<dbReference type="InterPro" id="IPR004642">
    <property type="entry name" value="Ser_deHydtase_asu"/>
</dbReference>
<reference evidence="13 14" key="1">
    <citation type="submission" date="2019-08" db="EMBL/GenBank/DDBJ databases">
        <title>In-depth cultivation of the pig gut microbiome towards novel bacterial diversity and tailored functional studies.</title>
        <authorList>
            <person name="Wylensek D."/>
            <person name="Hitch T.C.A."/>
            <person name="Clavel T."/>
        </authorList>
    </citation>
    <scope>NUCLEOTIDE SEQUENCE [LARGE SCALE GENOMIC DNA]</scope>
    <source>
        <strain evidence="13 14">Oil+RF-744-WCA-WT-13</strain>
    </source>
</reference>
<organism evidence="13 14">
    <name type="scientific">Bilifractor porci</name>
    <dbReference type="NCBI Taxonomy" id="2606636"/>
    <lineage>
        <taxon>Bacteria</taxon>
        <taxon>Bacillati</taxon>
        <taxon>Bacillota</taxon>
        <taxon>Clostridia</taxon>
        <taxon>Lachnospirales</taxon>
        <taxon>Lachnospiraceae</taxon>
        <taxon>Bilifractor</taxon>
    </lineage>
</organism>
<comment type="cofactor">
    <cofactor evidence="1 11">
        <name>[4Fe-4S] cluster</name>
        <dbReference type="ChEBI" id="CHEBI:49883"/>
    </cofactor>
</comment>
<dbReference type="GO" id="GO:0003941">
    <property type="term" value="F:L-serine ammonia-lyase activity"/>
    <property type="evidence" value="ECO:0007669"/>
    <property type="project" value="UniProtKB-UniRule"/>
</dbReference>
<dbReference type="Proteomes" id="UP000466864">
    <property type="component" value="Unassembled WGS sequence"/>
</dbReference>
<evidence type="ECO:0000256" key="9">
    <source>
        <dbReference type="ARBA" id="ARBA00023239"/>
    </source>
</evidence>
<dbReference type="GO" id="GO:0051539">
    <property type="term" value="F:4 iron, 4 sulfur cluster binding"/>
    <property type="evidence" value="ECO:0007669"/>
    <property type="project" value="UniProtKB-UniRule"/>
</dbReference>
<dbReference type="PANTHER" id="PTHR30182">
    <property type="entry name" value="L-SERINE DEHYDRATASE"/>
    <property type="match status" value="1"/>
</dbReference>
<keyword evidence="9 11" id="KW-0456">Lyase</keyword>
<dbReference type="InterPro" id="IPR051318">
    <property type="entry name" value="Fe-S_L-Ser"/>
</dbReference>
<keyword evidence="4 11" id="KW-0312">Gluconeogenesis</keyword>
<dbReference type="EC" id="4.3.1.17" evidence="11"/>
<evidence type="ECO:0000256" key="2">
    <source>
        <dbReference type="ARBA" id="ARBA00004742"/>
    </source>
</evidence>
<comment type="pathway">
    <text evidence="2">Carbohydrate biosynthesis; gluconeogenesis.</text>
</comment>
<comment type="similarity">
    <text evidence="3 11">Belongs to the iron-sulfur dependent L-serine dehydratase family.</text>
</comment>
<proteinExistence type="inferred from homology"/>
<evidence type="ECO:0000256" key="11">
    <source>
        <dbReference type="RuleBase" id="RU366059"/>
    </source>
</evidence>
<dbReference type="GO" id="GO:0046872">
    <property type="term" value="F:metal ion binding"/>
    <property type="evidence" value="ECO:0007669"/>
    <property type="project" value="UniProtKB-KW"/>
</dbReference>
<evidence type="ECO:0000256" key="7">
    <source>
        <dbReference type="ARBA" id="ARBA00023004"/>
    </source>
</evidence>
<dbReference type="InterPro" id="IPR005130">
    <property type="entry name" value="Ser_deHydtase-like_asu"/>
</dbReference>
<evidence type="ECO:0000313" key="14">
    <source>
        <dbReference type="Proteomes" id="UP000466864"/>
    </source>
</evidence>
<keyword evidence="5 11" id="KW-0004">4Fe-4S</keyword>
<dbReference type="PANTHER" id="PTHR30182:SF1">
    <property type="entry name" value="L-SERINE DEHYDRATASE 1"/>
    <property type="match status" value="1"/>
</dbReference>